<organism evidence="1 2">
    <name type="scientific">Irpex rosettiformis</name>
    <dbReference type="NCBI Taxonomy" id="378272"/>
    <lineage>
        <taxon>Eukaryota</taxon>
        <taxon>Fungi</taxon>
        <taxon>Dikarya</taxon>
        <taxon>Basidiomycota</taxon>
        <taxon>Agaricomycotina</taxon>
        <taxon>Agaricomycetes</taxon>
        <taxon>Polyporales</taxon>
        <taxon>Irpicaceae</taxon>
        <taxon>Irpex</taxon>
    </lineage>
</organism>
<gene>
    <name evidence="1" type="ORF">BDY19DRAFT_732950</name>
</gene>
<protein>
    <submittedName>
        <fullName evidence="1">Uncharacterized protein</fullName>
    </submittedName>
</protein>
<reference evidence="1" key="1">
    <citation type="journal article" date="2021" name="Environ. Microbiol.">
        <title>Gene family expansions and transcriptome signatures uncover fungal adaptations to wood decay.</title>
        <authorList>
            <person name="Hage H."/>
            <person name="Miyauchi S."/>
            <person name="Viragh M."/>
            <person name="Drula E."/>
            <person name="Min B."/>
            <person name="Chaduli D."/>
            <person name="Navarro D."/>
            <person name="Favel A."/>
            <person name="Norest M."/>
            <person name="Lesage-Meessen L."/>
            <person name="Balint B."/>
            <person name="Merenyi Z."/>
            <person name="de Eugenio L."/>
            <person name="Morin E."/>
            <person name="Martinez A.T."/>
            <person name="Baldrian P."/>
            <person name="Stursova M."/>
            <person name="Martinez M.J."/>
            <person name="Novotny C."/>
            <person name="Magnuson J.K."/>
            <person name="Spatafora J.W."/>
            <person name="Maurice S."/>
            <person name="Pangilinan J."/>
            <person name="Andreopoulos W."/>
            <person name="LaButti K."/>
            <person name="Hundley H."/>
            <person name="Na H."/>
            <person name="Kuo A."/>
            <person name="Barry K."/>
            <person name="Lipzen A."/>
            <person name="Henrissat B."/>
            <person name="Riley R."/>
            <person name="Ahrendt S."/>
            <person name="Nagy L.G."/>
            <person name="Grigoriev I.V."/>
            <person name="Martin F."/>
            <person name="Rosso M.N."/>
        </authorList>
    </citation>
    <scope>NUCLEOTIDE SEQUENCE</scope>
    <source>
        <strain evidence="1">CBS 384.51</strain>
    </source>
</reference>
<dbReference type="Proteomes" id="UP001055072">
    <property type="component" value="Unassembled WGS sequence"/>
</dbReference>
<name>A0ACB8U8S3_9APHY</name>
<accession>A0ACB8U8S3</accession>
<sequence>MIIENSSSLIVFWYAENAWHSSRMVVVQPVGRVQVPRYVCDYSNGRCIFCPCPSSGFTPCEIRGVSEGSQVNLGKGREGMRELRRSHLYYSYTCYGLSSRYRDPFLPRIHWPRTLADLGNTMFGRMESATWRKRYDFEVRNLRRPVTLSRLSIRAERRLSYRPLGTASIG</sequence>
<keyword evidence="2" id="KW-1185">Reference proteome</keyword>
<comment type="caution">
    <text evidence="1">The sequence shown here is derived from an EMBL/GenBank/DDBJ whole genome shotgun (WGS) entry which is preliminary data.</text>
</comment>
<evidence type="ECO:0000313" key="1">
    <source>
        <dbReference type="EMBL" id="KAI0090748.1"/>
    </source>
</evidence>
<proteinExistence type="predicted"/>
<evidence type="ECO:0000313" key="2">
    <source>
        <dbReference type="Proteomes" id="UP001055072"/>
    </source>
</evidence>
<dbReference type="EMBL" id="MU274907">
    <property type="protein sequence ID" value="KAI0090748.1"/>
    <property type="molecule type" value="Genomic_DNA"/>
</dbReference>